<organism evidence="1 2">
    <name type="scientific">Formimonas warabiya</name>
    <dbReference type="NCBI Taxonomy" id="1761012"/>
    <lineage>
        <taxon>Bacteria</taxon>
        <taxon>Bacillati</taxon>
        <taxon>Bacillota</taxon>
        <taxon>Clostridia</taxon>
        <taxon>Eubacteriales</taxon>
        <taxon>Peptococcaceae</taxon>
        <taxon>Candidatus Formimonas</taxon>
    </lineage>
</organism>
<protein>
    <submittedName>
        <fullName evidence="1">Uncharacterized protein</fullName>
    </submittedName>
</protein>
<evidence type="ECO:0000313" key="1">
    <source>
        <dbReference type="EMBL" id="ATW24512.1"/>
    </source>
</evidence>
<dbReference type="KEGG" id="fwa:DCMF_06705"/>
<keyword evidence="2" id="KW-1185">Reference proteome</keyword>
<name>A0A3G1KPX3_FORW1</name>
<dbReference type="EMBL" id="CP017634">
    <property type="protein sequence ID" value="ATW24512.1"/>
    <property type="molecule type" value="Genomic_DNA"/>
</dbReference>
<evidence type="ECO:0000313" key="2">
    <source>
        <dbReference type="Proteomes" id="UP000323521"/>
    </source>
</evidence>
<accession>A0A3G1KPX3</accession>
<gene>
    <name evidence="1" type="ORF">DCMF_06705</name>
</gene>
<dbReference type="AlphaFoldDB" id="A0A3G1KPX3"/>
<reference evidence="1 2" key="1">
    <citation type="submission" date="2016-10" db="EMBL/GenBank/DDBJ databases">
        <title>Complete Genome Sequence of Peptococcaceae strain DCMF.</title>
        <authorList>
            <person name="Edwards R.J."/>
            <person name="Holland S.I."/>
            <person name="Deshpande N.P."/>
            <person name="Wong Y.K."/>
            <person name="Ertan H."/>
            <person name="Manefield M."/>
            <person name="Russell T.L."/>
            <person name="Lee M.J."/>
        </authorList>
    </citation>
    <scope>NUCLEOTIDE SEQUENCE [LARGE SCALE GENOMIC DNA]</scope>
    <source>
        <strain evidence="1 2">DCMF</strain>
    </source>
</reference>
<dbReference type="Proteomes" id="UP000323521">
    <property type="component" value="Chromosome"/>
</dbReference>
<proteinExistence type="predicted"/>
<sequence length="83" mass="9500">MRLLKKCHFYKNTNGAMRVCRHKFAKKVTFSVVSDGIIDTSFSFVIMKRCRPSFANQVHKAEIDNVEFKNAGCPILDNNFSVV</sequence>